<evidence type="ECO:0000313" key="2">
    <source>
        <dbReference type="Proteomes" id="UP001286313"/>
    </source>
</evidence>
<evidence type="ECO:0000313" key="1">
    <source>
        <dbReference type="EMBL" id="KAK3887341.1"/>
    </source>
</evidence>
<keyword evidence="2" id="KW-1185">Reference proteome</keyword>
<organism evidence="1 2">
    <name type="scientific">Petrolisthes cinctipes</name>
    <name type="common">Flat porcelain crab</name>
    <dbReference type="NCBI Taxonomy" id="88211"/>
    <lineage>
        <taxon>Eukaryota</taxon>
        <taxon>Metazoa</taxon>
        <taxon>Ecdysozoa</taxon>
        <taxon>Arthropoda</taxon>
        <taxon>Crustacea</taxon>
        <taxon>Multicrustacea</taxon>
        <taxon>Malacostraca</taxon>
        <taxon>Eumalacostraca</taxon>
        <taxon>Eucarida</taxon>
        <taxon>Decapoda</taxon>
        <taxon>Pleocyemata</taxon>
        <taxon>Anomura</taxon>
        <taxon>Galatheoidea</taxon>
        <taxon>Porcellanidae</taxon>
        <taxon>Petrolisthes</taxon>
    </lineage>
</organism>
<dbReference type="AlphaFoldDB" id="A0AAE1G909"/>
<reference evidence="1" key="1">
    <citation type="submission" date="2023-10" db="EMBL/GenBank/DDBJ databases">
        <title>Genome assemblies of two species of porcelain crab, Petrolisthes cinctipes and Petrolisthes manimaculis (Anomura: Porcellanidae).</title>
        <authorList>
            <person name="Angst P."/>
        </authorList>
    </citation>
    <scope>NUCLEOTIDE SEQUENCE</scope>
    <source>
        <strain evidence="1">PB745_01</strain>
        <tissue evidence="1">Gill</tissue>
    </source>
</reference>
<name>A0AAE1G909_PETCI</name>
<accession>A0AAE1G909</accession>
<gene>
    <name evidence="1" type="ORF">Pcinc_008605</name>
</gene>
<comment type="caution">
    <text evidence="1">The sequence shown here is derived from an EMBL/GenBank/DDBJ whole genome shotgun (WGS) entry which is preliminary data.</text>
</comment>
<dbReference type="Proteomes" id="UP001286313">
    <property type="component" value="Unassembled WGS sequence"/>
</dbReference>
<protein>
    <submittedName>
        <fullName evidence="1">Uncharacterized protein</fullName>
    </submittedName>
</protein>
<dbReference type="EMBL" id="JAWQEG010000638">
    <property type="protein sequence ID" value="KAK3887341.1"/>
    <property type="molecule type" value="Genomic_DNA"/>
</dbReference>
<proteinExistence type="predicted"/>
<sequence>MYNNIKSKRFSTKGHGLCGVALMDSWLLHKDDNDTSGRCFRDVFGPLCEEARMIATVANHHMCVYKDSPEENRENVSLLKKAMDQDTARLLCAVRHGDMLAKVPPVVSKEEDFEVLMLGKEEEEKGECGGVFLPNNLGLLVNVTGFSR</sequence>